<evidence type="ECO:0000313" key="3">
    <source>
        <dbReference type="Proteomes" id="UP000482960"/>
    </source>
</evidence>
<keyword evidence="1" id="KW-0472">Membrane</keyword>
<dbReference type="RefSeq" id="WP_173077314.1">
    <property type="nucleotide sequence ID" value="NZ_BAABJB010000007.1"/>
</dbReference>
<sequence>MVYGRHAHTGPRHARPALAPVAALLRRPRKRTWQALTSGLSAVALLMVCGLSSYFIVADERQGRDAQASGSAAPTALPRDISSREVDAAPLTTAEVFPGREIRIGPGEPPYRVLKTQSTGRCRLAATGELGKLLADLGCAQVVRATLRSPTGKYLVTAGVFNLDDVEGANWAHMKIKPMVDTGRGRFAGLVAGRGTEPVALASAQVGWHVRGHYLVYCVIARADGKTITARDPYAPQILFDMIELHLRGTVLAKRATRSAA</sequence>
<reference evidence="2 3" key="2">
    <citation type="submission" date="2020-03" db="EMBL/GenBank/DDBJ databases">
        <authorList>
            <person name="Ichikawa N."/>
            <person name="Kimura A."/>
            <person name="Kitahashi Y."/>
            <person name="Uohara A."/>
        </authorList>
    </citation>
    <scope>NUCLEOTIDE SEQUENCE [LARGE SCALE GENOMIC DNA]</scope>
    <source>
        <strain evidence="2 3">NBRC 108638</strain>
    </source>
</reference>
<name>A0A6V8LAT8_9ACTN</name>
<dbReference type="Proteomes" id="UP000482960">
    <property type="component" value="Unassembled WGS sequence"/>
</dbReference>
<evidence type="ECO:0008006" key="4">
    <source>
        <dbReference type="Google" id="ProtNLM"/>
    </source>
</evidence>
<keyword evidence="3" id="KW-1185">Reference proteome</keyword>
<comment type="caution">
    <text evidence="2">The sequence shown here is derived from an EMBL/GenBank/DDBJ whole genome shotgun (WGS) entry which is preliminary data.</text>
</comment>
<reference evidence="2 3" key="1">
    <citation type="submission" date="2020-03" db="EMBL/GenBank/DDBJ databases">
        <title>Whole genome shotgun sequence of Phytohabitans rumicis NBRC 108638.</title>
        <authorList>
            <person name="Komaki H."/>
            <person name="Tamura T."/>
        </authorList>
    </citation>
    <scope>NUCLEOTIDE SEQUENCE [LARGE SCALE GENOMIC DNA]</scope>
    <source>
        <strain evidence="2 3">NBRC 108638</strain>
    </source>
</reference>
<feature type="transmembrane region" description="Helical" evidence="1">
    <location>
        <begin position="35"/>
        <end position="57"/>
    </location>
</feature>
<protein>
    <recommendedName>
        <fullName evidence="4">DUF5642 domain-containing protein</fullName>
    </recommendedName>
</protein>
<dbReference type="EMBL" id="BLPG01000001">
    <property type="protein sequence ID" value="GFJ89795.1"/>
    <property type="molecule type" value="Genomic_DNA"/>
</dbReference>
<keyword evidence="1" id="KW-0812">Transmembrane</keyword>
<gene>
    <name evidence="2" type="ORF">Prum_034370</name>
</gene>
<proteinExistence type="predicted"/>
<dbReference type="AlphaFoldDB" id="A0A6V8LAT8"/>
<evidence type="ECO:0000313" key="2">
    <source>
        <dbReference type="EMBL" id="GFJ89795.1"/>
    </source>
</evidence>
<keyword evidence="1" id="KW-1133">Transmembrane helix</keyword>
<organism evidence="2 3">
    <name type="scientific">Phytohabitans rumicis</name>
    <dbReference type="NCBI Taxonomy" id="1076125"/>
    <lineage>
        <taxon>Bacteria</taxon>
        <taxon>Bacillati</taxon>
        <taxon>Actinomycetota</taxon>
        <taxon>Actinomycetes</taxon>
        <taxon>Micromonosporales</taxon>
        <taxon>Micromonosporaceae</taxon>
    </lineage>
</organism>
<accession>A0A6V8LAT8</accession>
<evidence type="ECO:0000256" key="1">
    <source>
        <dbReference type="SAM" id="Phobius"/>
    </source>
</evidence>